<dbReference type="Gene3D" id="1.10.1090.10">
    <property type="entry name" value="Cytochrome b-c1 complex subunit 7"/>
    <property type="match status" value="1"/>
</dbReference>
<evidence type="ECO:0000256" key="10">
    <source>
        <dbReference type="ARBA" id="ARBA00038521"/>
    </source>
</evidence>
<dbReference type="SUPFAM" id="SSF81524">
    <property type="entry name" value="14 kDa protein of cytochrome bc1 complex (Ubiquinol-cytochrome c reductase)"/>
    <property type="match status" value="1"/>
</dbReference>
<dbReference type="RefSeq" id="XP_014250446.1">
    <property type="nucleotide sequence ID" value="XM_014394960.2"/>
</dbReference>
<evidence type="ECO:0000256" key="2">
    <source>
        <dbReference type="ARBA" id="ARBA00008554"/>
    </source>
</evidence>
<evidence type="ECO:0000256" key="12">
    <source>
        <dbReference type="PIRNR" id="PIRNR000022"/>
    </source>
</evidence>
<proteinExistence type="inferred from homology"/>
<keyword evidence="9 12" id="KW-0472">Membrane</keyword>
<dbReference type="PANTHER" id="PTHR12022">
    <property type="entry name" value="UBIQUINOL-CYTOCHROME C REDUCTASE COMPLEX 14 KD PROTEIN"/>
    <property type="match status" value="1"/>
</dbReference>
<dbReference type="GO" id="GO:0005743">
    <property type="term" value="C:mitochondrial inner membrane"/>
    <property type="evidence" value="ECO:0007669"/>
    <property type="project" value="UniProtKB-SubCell"/>
</dbReference>
<comment type="similarity">
    <text evidence="2 12">Belongs to the UQCRB/QCR7 family.</text>
</comment>
<protein>
    <recommendedName>
        <fullName evidence="3 12">Cytochrome b-c1 complex subunit 7</fullName>
    </recommendedName>
</protein>
<dbReference type="CTD" id="32586"/>
<dbReference type="KEGG" id="clec:106667185"/>
<organism evidence="13 14">
    <name type="scientific">Cimex lectularius</name>
    <name type="common">Bed bug</name>
    <name type="synonym">Acanthia lectularia</name>
    <dbReference type="NCBI Taxonomy" id="79782"/>
    <lineage>
        <taxon>Eukaryota</taxon>
        <taxon>Metazoa</taxon>
        <taxon>Ecdysozoa</taxon>
        <taxon>Arthropoda</taxon>
        <taxon>Hexapoda</taxon>
        <taxon>Insecta</taxon>
        <taxon>Pterygota</taxon>
        <taxon>Neoptera</taxon>
        <taxon>Paraneoptera</taxon>
        <taxon>Hemiptera</taxon>
        <taxon>Heteroptera</taxon>
        <taxon>Panheteroptera</taxon>
        <taxon>Cimicomorpha</taxon>
        <taxon>Cimicidae</taxon>
        <taxon>Cimex</taxon>
    </lineage>
</organism>
<evidence type="ECO:0000313" key="14">
    <source>
        <dbReference type="Proteomes" id="UP000494040"/>
    </source>
</evidence>
<comment type="subunit">
    <text evidence="10">Component of the ubiquinol-cytochrome c oxidoreductase (cytochrome b-c1 complex, complex III, CIII), a multisubunit enzyme composed of 3 respiratory subunits cytochrome b, cytochrome c1 and Rieske protein, 2 core protein subunits, and additional low-molecular weight protein subunits. The complex exists as an obligatory dimer and forms supercomplexes (SCs) in the inner mitochondrial membrane with cytochrome c oxidase (complex IV, CIV).</text>
</comment>
<keyword evidence="7 12" id="KW-0249">Electron transport</keyword>
<dbReference type="InterPro" id="IPR003197">
    <property type="entry name" value="QCR7"/>
</dbReference>
<evidence type="ECO:0000256" key="6">
    <source>
        <dbReference type="ARBA" id="ARBA00022792"/>
    </source>
</evidence>
<dbReference type="PANTHER" id="PTHR12022:SF0">
    <property type="entry name" value="CYTOCHROME B-C1 COMPLEX SUBUNIT 7"/>
    <property type="match status" value="1"/>
</dbReference>
<evidence type="ECO:0000256" key="9">
    <source>
        <dbReference type="ARBA" id="ARBA00023136"/>
    </source>
</evidence>
<evidence type="ECO:0000256" key="3">
    <source>
        <dbReference type="ARBA" id="ARBA00016323"/>
    </source>
</evidence>
<dbReference type="EnsemblMetazoa" id="XM_014394960.2">
    <property type="protein sequence ID" value="XP_014250446.1"/>
    <property type="gene ID" value="LOC106667185"/>
</dbReference>
<dbReference type="AlphaFoldDB" id="A0A8I6RQ53"/>
<sequence length="112" mass="13532">MAAKAAATKLPGWRETMRRWAFNLSGYNKYGLLYDDLLRESEDVQKALKRLPDDVLQKRNFRVVRAMQLELCHDLLPKEQWTKYEEDVRYLSPIVEQVRNEREEMENWEKEN</sequence>
<dbReference type="Proteomes" id="UP000494040">
    <property type="component" value="Unassembled WGS sequence"/>
</dbReference>
<keyword evidence="6 12" id="KW-0999">Mitochondrion inner membrane</keyword>
<evidence type="ECO:0000256" key="1">
    <source>
        <dbReference type="ARBA" id="ARBA00004443"/>
    </source>
</evidence>
<dbReference type="Pfam" id="PF02271">
    <property type="entry name" value="UCR_14kD"/>
    <property type="match status" value="1"/>
</dbReference>
<dbReference type="GeneID" id="106667185"/>
<accession>A0A8I6RQ53</accession>
<keyword evidence="14" id="KW-1185">Reference proteome</keyword>
<dbReference type="OrthoDB" id="425749at2759"/>
<keyword evidence="4 12" id="KW-0813">Transport</keyword>
<dbReference type="InterPro" id="IPR036544">
    <property type="entry name" value="QCR7_sf"/>
</dbReference>
<evidence type="ECO:0000256" key="4">
    <source>
        <dbReference type="ARBA" id="ARBA00022448"/>
    </source>
</evidence>
<comment type="subcellular location">
    <subcellularLocation>
        <location evidence="1">Mitochondrion inner membrane</location>
        <topology evidence="1">Peripheral membrane protein</topology>
        <orientation evidence="1">Matrix side</orientation>
    </subcellularLocation>
</comment>
<dbReference type="GO" id="GO:0045275">
    <property type="term" value="C:respiratory chain complex III"/>
    <property type="evidence" value="ECO:0007669"/>
    <property type="project" value="InterPro"/>
</dbReference>
<evidence type="ECO:0000313" key="13">
    <source>
        <dbReference type="EnsemblMetazoa" id="XP_014250446.1"/>
    </source>
</evidence>
<dbReference type="OMA" id="PLAQWYT"/>
<evidence type="ECO:0000256" key="11">
    <source>
        <dbReference type="ARBA" id="ARBA00046393"/>
    </source>
</evidence>
<comment type="subunit">
    <text evidence="11">Component of the ubiquinol-cytochrome c oxidoreductase (cytochrome b-c1 complex, complex III, CIII), a multisubunit enzyme composed of 11 subunits. The complex is composed of 3 respiratory subunits cytochrome b, cytochrome c1 and Rieske protein UQCRFS1, 2 core protein subunits UQCRC1/QCR1 and UQCRC2/QCR2, and 6 low-molecular weight protein subunits UQCRH/QCR6, UQCRB/QCR7, UQCRQ/QCR8, UQCR10/QCR9, UQCR11/QCR10 and subunit 9, the cleavage product of Rieske protein UQCRFS1. The complex exists as an obligatory dimer and forms supercomplexes (SCs) in the inner mitochondrial membrane with NADH-ubiquinone oxidoreductase (complex I, CI) and cytochrome c oxidase (complex IV, CIV), resulting in different assemblies (supercomplex SCI(1)III(2)IV(1) and megacomplex MCI(2)III(2)IV(2)).</text>
</comment>
<comment type="function">
    <text evidence="12">Component of the ubiquinol-cytochrome c oxidoreductase, a multisubunit transmembrane complex that is part of the mitochondrial electron transport chain which drives oxidative phosphorylation.</text>
</comment>
<evidence type="ECO:0000256" key="8">
    <source>
        <dbReference type="ARBA" id="ARBA00023128"/>
    </source>
</evidence>
<dbReference type="GO" id="GO:0006122">
    <property type="term" value="P:mitochondrial electron transport, ubiquinol to cytochrome c"/>
    <property type="evidence" value="ECO:0007669"/>
    <property type="project" value="InterPro"/>
</dbReference>
<name>A0A8I6RQ53_CIMLE</name>
<evidence type="ECO:0000256" key="7">
    <source>
        <dbReference type="ARBA" id="ARBA00022982"/>
    </source>
</evidence>
<dbReference type="FunFam" id="1.10.1090.10:FF:000001">
    <property type="entry name" value="Cytochrome b-c1 complex subunit 7"/>
    <property type="match status" value="1"/>
</dbReference>
<evidence type="ECO:0000256" key="5">
    <source>
        <dbReference type="ARBA" id="ARBA00022660"/>
    </source>
</evidence>
<keyword evidence="5 12" id="KW-0679">Respiratory chain</keyword>
<keyword evidence="8 12" id="KW-0496">Mitochondrion</keyword>
<dbReference type="PIRSF" id="PIRSF000022">
    <property type="entry name" value="Bc1_14K"/>
    <property type="match status" value="1"/>
</dbReference>
<reference evidence="13" key="1">
    <citation type="submission" date="2022-01" db="UniProtKB">
        <authorList>
            <consortium name="EnsemblMetazoa"/>
        </authorList>
    </citation>
    <scope>IDENTIFICATION</scope>
</reference>